<feature type="transmembrane region" description="Helical" evidence="5">
    <location>
        <begin position="409"/>
        <end position="428"/>
    </location>
</feature>
<proteinExistence type="predicted"/>
<feature type="transmembrane region" description="Helical" evidence="5">
    <location>
        <begin position="68"/>
        <end position="87"/>
    </location>
</feature>
<feature type="compositionally biased region" description="Low complexity" evidence="4">
    <location>
        <begin position="219"/>
        <end position="234"/>
    </location>
</feature>
<feature type="transmembrane region" description="Helical" evidence="5">
    <location>
        <begin position="185"/>
        <end position="203"/>
    </location>
</feature>
<feature type="transmembrane region" description="Helical" evidence="5">
    <location>
        <begin position="378"/>
        <end position="397"/>
    </location>
</feature>
<keyword evidence="1 5" id="KW-0812">Transmembrane</keyword>
<dbReference type="CDD" id="cd17355">
    <property type="entry name" value="MFS_YcxA_like"/>
    <property type="match status" value="1"/>
</dbReference>
<dbReference type="PROSITE" id="PS50850">
    <property type="entry name" value="MFS"/>
    <property type="match status" value="1"/>
</dbReference>
<keyword evidence="3 5" id="KW-0472">Membrane</keyword>
<feature type="transmembrane region" description="Helical" evidence="5">
    <location>
        <begin position="345"/>
        <end position="366"/>
    </location>
</feature>
<gene>
    <name evidence="7" type="ORF">AVDCRST_MAG59-1975</name>
</gene>
<feature type="transmembrane region" description="Helical" evidence="5">
    <location>
        <begin position="94"/>
        <end position="113"/>
    </location>
</feature>
<dbReference type="EMBL" id="CADCWF010000124">
    <property type="protein sequence ID" value="CAA9553621.1"/>
    <property type="molecule type" value="Genomic_DNA"/>
</dbReference>
<name>A0A6J4UKQ8_9BACT</name>
<dbReference type="Gene3D" id="1.20.1250.20">
    <property type="entry name" value="MFS general substrate transporter like domains"/>
    <property type="match status" value="2"/>
</dbReference>
<accession>A0A6J4UKQ8</accession>
<evidence type="ECO:0000313" key="7">
    <source>
        <dbReference type="EMBL" id="CAA9553621.1"/>
    </source>
</evidence>
<feature type="transmembrane region" description="Helical" evidence="5">
    <location>
        <begin position="319"/>
        <end position="339"/>
    </location>
</feature>
<dbReference type="AlphaFoldDB" id="A0A6J4UKQ8"/>
<evidence type="ECO:0000259" key="6">
    <source>
        <dbReference type="PROSITE" id="PS50850"/>
    </source>
</evidence>
<evidence type="ECO:0000256" key="2">
    <source>
        <dbReference type="ARBA" id="ARBA00022989"/>
    </source>
</evidence>
<sequence length="437" mass="46107">MRIPSLSPSPSRRRVPVRPHPHFSGWTMLGIAGFVLLLSTPAQTYGFSVFIDPMLTQLGLSRSLVSAAYTVATLVSAGAVFLVGGVIDRHGHRAVLAATAAVYVVALFAMGAVGGAWTLLLGFTLLRATGASVLTLAARTHVAQWFVRRRGRAVSIVNLGKMLGLALVPPANAALIQAIGWRDAWRVNALVVALLVPVAFLLVRNRPEEVGQFPDGEPSPDASAAPATAETPEAPADRAGGRSWTRREALRTRTMWLLLVVTFVPALVTNGLSFNQISILTEAGLTPTAAALTFTIESAVAIPMTFAVGWLADRFGPRPALVLGQALLVACLVCLAFTAPGPVAVLFGVFRGLTTGTWILAQEVAWPAYFGRRHLGSIAGLSFAVSFVGAAIGPLPFGVIYDLFGSYRAAIWGLALLPVLSTWAALLARPPRSRAVA</sequence>
<feature type="transmembrane region" description="Helical" evidence="5">
    <location>
        <begin position="289"/>
        <end position="312"/>
    </location>
</feature>
<dbReference type="PANTHER" id="PTHR11360:SF308">
    <property type="entry name" value="BLL3089 PROTEIN"/>
    <property type="match status" value="1"/>
</dbReference>
<feature type="region of interest" description="Disordered" evidence="4">
    <location>
        <begin position="211"/>
        <end position="244"/>
    </location>
</feature>
<feature type="domain" description="Major facilitator superfamily (MFS) profile" evidence="6">
    <location>
        <begin position="25"/>
        <end position="433"/>
    </location>
</feature>
<dbReference type="InterPro" id="IPR011701">
    <property type="entry name" value="MFS"/>
</dbReference>
<reference evidence="7" key="1">
    <citation type="submission" date="2020-02" db="EMBL/GenBank/DDBJ databases">
        <authorList>
            <person name="Meier V. D."/>
        </authorList>
    </citation>
    <scope>NUCLEOTIDE SEQUENCE</scope>
    <source>
        <strain evidence="7">AVDCRST_MAG59</strain>
    </source>
</reference>
<protein>
    <recommendedName>
        <fullName evidence="6">Major facilitator superfamily (MFS) profile domain-containing protein</fullName>
    </recommendedName>
</protein>
<feature type="transmembrane region" description="Helical" evidence="5">
    <location>
        <begin position="119"/>
        <end position="138"/>
    </location>
</feature>
<dbReference type="SUPFAM" id="SSF103473">
    <property type="entry name" value="MFS general substrate transporter"/>
    <property type="match status" value="1"/>
</dbReference>
<feature type="transmembrane region" description="Helical" evidence="5">
    <location>
        <begin position="256"/>
        <end position="277"/>
    </location>
</feature>
<keyword evidence="2 5" id="KW-1133">Transmembrane helix</keyword>
<organism evidence="7">
    <name type="scientific">uncultured Thermomicrobiales bacterium</name>
    <dbReference type="NCBI Taxonomy" id="1645740"/>
    <lineage>
        <taxon>Bacteria</taxon>
        <taxon>Pseudomonadati</taxon>
        <taxon>Thermomicrobiota</taxon>
        <taxon>Thermomicrobia</taxon>
        <taxon>Thermomicrobiales</taxon>
        <taxon>environmental samples</taxon>
    </lineage>
</organism>
<dbReference type="InterPro" id="IPR020846">
    <property type="entry name" value="MFS_dom"/>
</dbReference>
<evidence type="ECO:0000256" key="3">
    <source>
        <dbReference type="ARBA" id="ARBA00023136"/>
    </source>
</evidence>
<evidence type="ECO:0000256" key="1">
    <source>
        <dbReference type="ARBA" id="ARBA00022692"/>
    </source>
</evidence>
<dbReference type="Pfam" id="PF07690">
    <property type="entry name" value="MFS_1"/>
    <property type="match status" value="1"/>
</dbReference>
<feature type="transmembrane region" description="Helical" evidence="5">
    <location>
        <begin position="159"/>
        <end position="179"/>
    </location>
</feature>
<evidence type="ECO:0000256" key="4">
    <source>
        <dbReference type="SAM" id="MobiDB-lite"/>
    </source>
</evidence>
<feature type="compositionally biased region" description="Basic and acidic residues" evidence="4">
    <location>
        <begin position="235"/>
        <end position="244"/>
    </location>
</feature>
<dbReference type="GO" id="GO:0022857">
    <property type="term" value="F:transmembrane transporter activity"/>
    <property type="evidence" value="ECO:0007669"/>
    <property type="project" value="InterPro"/>
</dbReference>
<dbReference type="InterPro" id="IPR050327">
    <property type="entry name" value="Proton-linked_MCT"/>
</dbReference>
<dbReference type="PANTHER" id="PTHR11360">
    <property type="entry name" value="MONOCARBOXYLATE TRANSPORTER"/>
    <property type="match status" value="1"/>
</dbReference>
<dbReference type="InterPro" id="IPR036259">
    <property type="entry name" value="MFS_trans_sf"/>
</dbReference>
<evidence type="ECO:0000256" key="5">
    <source>
        <dbReference type="SAM" id="Phobius"/>
    </source>
</evidence>